<accession>A0ABP8XEA1</accession>
<dbReference type="PANTHER" id="PTHR43179:SF12">
    <property type="entry name" value="GALACTOFURANOSYLTRANSFERASE GLFT2"/>
    <property type="match status" value="1"/>
</dbReference>
<dbReference type="PANTHER" id="PTHR43179">
    <property type="entry name" value="RHAMNOSYLTRANSFERASE WBBL"/>
    <property type="match status" value="1"/>
</dbReference>
<proteinExistence type="inferred from homology"/>
<dbReference type="EMBL" id="BAABLN010000034">
    <property type="protein sequence ID" value="GAA4703897.1"/>
    <property type="molecule type" value="Genomic_DNA"/>
</dbReference>
<comment type="similarity">
    <text evidence="2">Belongs to the glycosyltransferase 2 family.</text>
</comment>
<evidence type="ECO:0000256" key="4">
    <source>
        <dbReference type="ARBA" id="ARBA00022679"/>
    </source>
</evidence>
<keyword evidence="7" id="KW-1185">Reference proteome</keyword>
<comment type="pathway">
    <text evidence="1">Cell wall biogenesis; cell wall polysaccharide biosynthesis.</text>
</comment>
<dbReference type="Proteomes" id="UP001501446">
    <property type="component" value="Unassembled WGS sequence"/>
</dbReference>
<reference evidence="7" key="1">
    <citation type="journal article" date="2019" name="Int. J. Syst. Evol. Microbiol.">
        <title>The Global Catalogue of Microorganisms (GCM) 10K type strain sequencing project: providing services to taxonomists for standard genome sequencing and annotation.</title>
        <authorList>
            <consortium name="The Broad Institute Genomics Platform"/>
            <consortium name="The Broad Institute Genome Sequencing Center for Infectious Disease"/>
            <person name="Wu L."/>
            <person name="Ma J."/>
        </authorList>
    </citation>
    <scope>NUCLEOTIDE SEQUENCE [LARGE SCALE GENOMIC DNA]</scope>
    <source>
        <strain evidence="7">JCM 18958</strain>
    </source>
</reference>
<evidence type="ECO:0000256" key="1">
    <source>
        <dbReference type="ARBA" id="ARBA00004776"/>
    </source>
</evidence>
<dbReference type="InterPro" id="IPR029044">
    <property type="entry name" value="Nucleotide-diphossugar_trans"/>
</dbReference>
<evidence type="ECO:0000256" key="2">
    <source>
        <dbReference type="ARBA" id="ARBA00006739"/>
    </source>
</evidence>
<comment type="caution">
    <text evidence="6">The sequence shown here is derived from an EMBL/GenBank/DDBJ whole genome shotgun (WGS) entry which is preliminary data.</text>
</comment>
<evidence type="ECO:0000256" key="3">
    <source>
        <dbReference type="ARBA" id="ARBA00022676"/>
    </source>
</evidence>
<dbReference type="Gene3D" id="3.90.550.60">
    <property type="match status" value="1"/>
</dbReference>
<feature type="domain" description="Glycosyltransferase 2-like" evidence="5">
    <location>
        <begin position="16"/>
        <end position="134"/>
    </location>
</feature>
<evidence type="ECO:0000313" key="6">
    <source>
        <dbReference type="EMBL" id="GAA4703897.1"/>
    </source>
</evidence>
<evidence type="ECO:0000259" key="5">
    <source>
        <dbReference type="Pfam" id="PF00535"/>
    </source>
</evidence>
<keyword evidence="4" id="KW-0808">Transferase</keyword>
<name>A0ABP8XEA1_9MICC</name>
<dbReference type="InterPro" id="IPR001173">
    <property type="entry name" value="Glyco_trans_2-like"/>
</dbReference>
<sequence length="308" mass="34095">MTRASSDPARSRRVSVACVTQDRPRDVAELIAGLRRQSDPIHSLCLVDAGRTALDRTHLLDLIDGTFELRYMRSEANLGGAGGFSLAILTALSAGADQVWLMDDDAHPEDEHCLRTLRRAAAERDLAVVSPLIVAPQDHGSLSFPFRLEGVITHSRDDVEPLGFIPSYAAFFNGALMAESVFFTVGLPDLKLFLRGDEVDFLVRLRKSGLPFGTVTTTAVAHPPGWDEEHVVIPGKLQVLIPPGQFKQQHFFRNRGYVSWHYKRVVQLAADAIGYPAYYLQRGDLKGLRTWATRYVNGMRGRGFGGPR</sequence>
<evidence type="ECO:0000313" key="7">
    <source>
        <dbReference type="Proteomes" id="UP001501446"/>
    </source>
</evidence>
<dbReference type="SUPFAM" id="SSF53448">
    <property type="entry name" value="Nucleotide-diphospho-sugar transferases"/>
    <property type="match status" value="1"/>
</dbReference>
<organism evidence="6 7">
    <name type="scientific">Kocuria gwangalliensis</name>
    <dbReference type="NCBI Taxonomy" id="501592"/>
    <lineage>
        <taxon>Bacteria</taxon>
        <taxon>Bacillati</taxon>
        <taxon>Actinomycetota</taxon>
        <taxon>Actinomycetes</taxon>
        <taxon>Micrococcales</taxon>
        <taxon>Micrococcaceae</taxon>
        <taxon>Kocuria</taxon>
    </lineage>
</organism>
<dbReference type="Pfam" id="PF00535">
    <property type="entry name" value="Glycos_transf_2"/>
    <property type="match status" value="1"/>
</dbReference>
<keyword evidence="3" id="KW-0328">Glycosyltransferase</keyword>
<dbReference type="RefSeq" id="WP_312395100.1">
    <property type="nucleotide sequence ID" value="NZ_BAABLN010000034.1"/>
</dbReference>
<protein>
    <submittedName>
        <fullName evidence="6">Glycosyltransferase family 2 protein</fullName>
    </submittedName>
</protein>
<gene>
    <name evidence="6" type="ORF">GCM10025781_23490</name>
</gene>